<dbReference type="InterPro" id="IPR005184">
    <property type="entry name" value="DUF306_Meta_HslJ"/>
</dbReference>
<dbReference type="EMBL" id="MQUC01000003">
    <property type="protein sequence ID" value="PRP67057.1"/>
    <property type="molecule type" value="Genomic_DNA"/>
</dbReference>
<evidence type="ECO:0000259" key="2">
    <source>
        <dbReference type="Pfam" id="PF03724"/>
    </source>
</evidence>
<evidence type="ECO:0000313" key="4">
    <source>
        <dbReference type="Proteomes" id="UP000239532"/>
    </source>
</evidence>
<protein>
    <recommendedName>
        <fullName evidence="2">DUF306 domain-containing protein</fullName>
    </recommendedName>
</protein>
<keyword evidence="4" id="KW-1185">Reference proteome</keyword>
<dbReference type="Pfam" id="PF03724">
    <property type="entry name" value="META"/>
    <property type="match status" value="1"/>
</dbReference>
<dbReference type="PANTHER" id="PTHR35535">
    <property type="entry name" value="HEAT SHOCK PROTEIN HSLJ"/>
    <property type="match status" value="1"/>
</dbReference>
<accession>A0A2S9WUA3</accession>
<gene>
    <name evidence="3" type="ORF">BST86_08055</name>
</gene>
<feature type="signal peptide" evidence="1">
    <location>
        <begin position="1"/>
        <end position="21"/>
    </location>
</feature>
<reference evidence="3 4" key="1">
    <citation type="submission" date="2016-11" db="EMBL/GenBank/DDBJ databases">
        <title>Trade-off between light-utilization and light-protection in marine flavobacteria.</title>
        <authorList>
            <person name="Kumagai Y."/>
        </authorList>
    </citation>
    <scope>NUCLEOTIDE SEQUENCE [LARGE SCALE GENOMIC DNA]</scope>
    <source>
        <strain evidence="3 4">JCM 17109</strain>
    </source>
</reference>
<keyword evidence="1" id="KW-0732">Signal</keyword>
<sequence>MKTLVSIFLVGFLLISLNSCDETRQVLNTGSRVELNGSYNVTQLNGTTVNNNQTINFNGLGKTVSGNAGCNTYNASFTIETYQLTIGDVALTRKSCPDMKAENDFLAALDKVTSYQKTDGTLNLLDANNTIVIKAAAAN</sequence>
<feature type="chain" id="PRO_5015652875" description="DUF306 domain-containing protein" evidence="1">
    <location>
        <begin position="22"/>
        <end position="139"/>
    </location>
</feature>
<evidence type="ECO:0000313" key="3">
    <source>
        <dbReference type="EMBL" id="PRP67057.1"/>
    </source>
</evidence>
<name>A0A2S9WUA3_9FLAO</name>
<proteinExistence type="predicted"/>
<dbReference type="InterPro" id="IPR038670">
    <property type="entry name" value="HslJ-like_sf"/>
</dbReference>
<organism evidence="3 4">
    <name type="scientific">Nonlabens agnitus</name>
    <dbReference type="NCBI Taxonomy" id="870484"/>
    <lineage>
        <taxon>Bacteria</taxon>
        <taxon>Pseudomonadati</taxon>
        <taxon>Bacteroidota</taxon>
        <taxon>Flavobacteriia</taxon>
        <taxon>Flavobacteriales</taxon>
        <taxon>Flavobacteriaceae</taxon>
        <taxon>Nonlabens</taxon>
    </lineage>
</organism>
<comment type="caution">
    <text evidence="3">The sequence shown here is derived from an EMBL/GenBank/DDBJ whole genome shotgun (WGS) entry which is preliminary data.</text>
</comment>
<dbReference type="Gene3D" id="2.40.128.270">
    <property type="match status" value="1"/>
</dbReference>
<dbReference type="RefSeq" id="WP_105982833.1">
    <property type="nucleotide sequence ID" value="NZ_MQUC01000003.1"/>
</dbReference>
<dbReference type="PANTHER" id="PTHR35535:SF1">
    <property type="entry name" value="HEAT SHOCK PROTEIN HSLJ"/>
    <property type="match status" value="1"/>
</dbReference>
<dbReference type="OrthoDB" id="880459at2"/>
<dbReference type="Proteomes" id="UP000239532">
    <property type="component" value="Unassembled WGS sequence"/>
</dbReference>
<dbReference type="AlphaFoldDB" id="A0A2S9WUA3"/>
<evidence type="ECO:0000256" key="1">
    <source>
        <dbReference type="SAM" id="SignalP"/>
    </source>
</evidence>
<dbReference type="InterPro" id="IPR053147">
    <property type="entry name" value="Hsp_HslJ-like"/>
</dbReference>
<feature type="domain" description="DUF306" evidence="2">
    <location>
        <begin position="36"/>
        <end position="130"/>
    </location>
</feature>